<evidence type="ECO:0000313" key="2">
    <source>
        <dbReference type="EMBL" id="KAJ7316285.1"/>
    </source>
</evidence>
<reference evidence="2" key="1">
    <citation type="journal article" date="2023" name="DNA Res.">
        <title>Chromosome-level genome assembly of Phrynocephalus forsythii using third-generation DNA sequencing and Hi-C analysis.</title>
        <authorList>
            <person name="Qi Y."/>
            <person name="Zhao W."/>
            <person name="Zhao Y."/>
            <person name="Niu C."/>
            <person name="Cao S."/>
            <person name="Zhang Y."/>
        </authorList>
    </citation>
    <scope>NUCLEOTIDE SEQUENCE</scope>
    <source>
        <tissue evidence="2">Muscle</tissue>
    </source>
</reference>
<feature type="compositionally biased region" description="Polar residues" evidence="1">
    <location>
        <begin position="120"/>
        <end position="129"/>
    </location>
</feature>
<evidence type="ECO:0008006" key="4">
    <source>
        <dbReference type="Google" id="ProtNLM"/>
    </source>
</evidence>
<comment type="caution">
    <text evidence="2">The sequence shown here is derived from an EMBL/GenBank/DDBJ whole genome shotgun (WGS) entry which is preliminary data.</text>
</comment>
<sequence length="159" mass="17956">MVLLCRVMAPKKAAKEGKKKREKILLEMKQEIIRKHEQGMCLTDHAREYKKSTLTISTILKDKDKIIGRAPAKGQRDTFQIRCSTVTRLDCSGRRQEESRVARPQADEGLPDASVLRQRQWGTEDQSSVGLPLRELTGVQEAHGVQEQDGHVLALQQQG</sequence>
<feature type="non-terminal residue" evidence="2">
    <location>
        <position position="1"/>
    </location>
</feature>
<feature type="region of interest" description="Disordered" evidence="1">
    <location>
        <begin position="93"/>
        <end position="129"/>
    </location>
</feature>
<accession>A0A9Q0XJX0</accession>
<gene>
    <name evidence="2" type="ORF">JRQ81_002447</name>
</gene>
<proteinExistence type="predicted"/>
<protein>
    <recommendedName>
        <fullName evidence="4">HTH psq-type domain-containing protein</fullName>
    </recommendedName>
</protein>
<dbReference type="Gene3D" id="1.10.10.60">
    <property type="entry name" value="Homeodomain-like"/>
    <property type="match status" value="1"/>
</dbReference>
<evidence type="ECO:0000313" key="3">
    <source>
        <dbReference type="Proteomes" id="UP001142489"/>
    </source>
</evidence>
<organism evidence="2 3">
    <name type="scientific">Phrynocephalus forsythii</name>
    <dbReference type="NCBI Taxonomy" id="171643"/>
    <lineage>
        <taxon>Eukaryota</taxon>
        <taxon>Metazoa</taxon>
        <taxon>Chordata</taxon>
        <taxon>Craniata</taxon>
        <taxon>Vertebrata</taxon>
        <taxon>Euteleostomi</taxon>
        <taxon>Lepidosauria</taxon>
        <taxon>Squamata</taxon>
        <taxon>Bifurcata</taxon>
        <taxon>Unidentata</taxon>
        <taxon>Episquamata</taxon>
        <taxon>Toxicofera</taxon>
        <taxon>Iguania</taxon>
        <taxon>Acrodonta</taxon>
        <taxon>Agamidae</taxon>
        <taxon>Agaminae</taxon>
        <taxon>Phrynocephalus</taxon>
    </lineage>
</organism>
<dbReference type="InterPro" id="IPR009057">
    <property type="entry name" value="Homeodomain-like_sf"/>
</dbReference>
<dbReference type="SUPFAM" id="SSF46689">
    <property type="entry name" value="Homeodomain-like"/>
    <property type="match status" value="1"/>
</dbReference>
<name>A0A9Q0XJX0_9SAUR</name>
<keyword evidence="3" id="KW-1185">Reference proteome</keyword>
<evidence type="ECO:0000256" key="1">
    <source>
        <dbReference type="SAM" id="MobiDB-lite"/>
    </source>
</evidence>
<dbReference type="AlphaFoldDB" id="A0A9Q0XJX0"/>
<dbReference type="OrthoDB" id="125347at2759"/>
<dbReference type="Proteomes" id="UP001142489">
    <property type="component" value="Unassembled WGS sequence"/>
</dbReference>
<dbReference type="EMBL" id="JAPFRF010000011">
    <property type="protein sequence ID" value="KAJ7316285.1"/>
    <property type="molecule type" value="Genomic_DNA"/>
</dbReference>